<evidence type="ECO:0000256" key="8">
    <source>
        <dbReference type="PROSITE-ProRule" id="PRU00042"/>
    </source>
</evidence>
<gene>
    <name evidence="11" type="ORF">B0J11DRAFT_264187</name>
</gene>
<dbReference type="OrthoDB" id="2687452at2759"/>
<evidence type="ECO:0000256" key="3">
    <source>
        <dbReference type="ARBA" id="ARBA00022771"/>
    </source>
</evidence>
<dbReference type="PROSITE" id="PS00028">
    <property type="entry name" value="ZINC_FINGER_C2H2_1"/>
    <property type="match status" value="1"/>
</dbReference>
<evidence type="ECO:0000256" key="1">
    <source>
        <dbReference type="ARBA" id="ARBA00004123"/>
    </source>
</evidence>
<keyword evidence="12" id="KW-1185">Reference proteome</keyword>
<dbReference type="PANTHER" id="PTHR46179">
    <property type="entry name" value="ZINC FINGER PROTEIN"/>
    <property type="match status" value="1"/>
</dbReference>
<keyword evidence="4" id="KW-0862">Zinc</keyword>
<evidence type="ECO:0000256" key="9">
    <source>
        <dbReference type="SAM" id="MobiDB-lite"/>
    </source>
</evidence>
<keyword evidence="2" id="KW-0479">Metal-binding</keyword>
<dbReference type="Proteomes" id="UP000700596">
    <property type="component" value="Unassembled WGS sequence"/>
</dbReference>
<comment type="caution">
    <text evidence="11">The sequence shown here is derived from an EMBL/GenBank/DDBJ whole genome shotgun (WGS) entry which is preliminary data.</text>
</comment>
<dbReference type="PANTHER" id="PTHR46179:SF13">
    <property type="entry name" value="C2H2-TYPE DOMAIN-CONTAINING PROTEIN"/>
    <property type="match status" value="1"/>
</dbReference>
<evidence type="ECO:0000313" key="11">
    <source>
        <dbReference type="EMBL" id="KAH7128179.1"/>
    </source>
</evidence>
<keyword evidence="3 8" id="KW-0863">Zinc-finger</keyword>
<dbReference type="InterPro" id="IPR013087">
    <property type="entry name" value="Znf_C2H2_type"/>
</dbReference>
<evidence type="ECO:0000256" key="6">
    <source>
        <dbReference type="ARBA" id="ARBA00023163"/>
    </source>
</evidence>
<reference evidence="11" key="1">
    <citation type="journal article" date="2021" name="Nat. Commun.">
        <title>Genetic determinants of endophytism in the Arabidopsis root mycobiome.</title>
        <authorList>
            <person name="Mesny F."/>
            <person name="Miyauchi S."/>
            <person name="Thiergart T."/>
            <person name="Pickel B."/>
            <person name="Atanasova L."/>
            <person name="Karlsson M."/>
            <person name="Huettel B."/>
            <person name="Barry K.W."/>
            <person name="Haridas S."/>
            <person name="Chen C."/>
            <person name="Bauer D."/>
            <person name="Andreopoulos W."/>
            <person name="Pangilinan J."/>
            <person name="LaButti K."/>
            <person name="Riley R."/>
            <person name="Lipzen A."/>
            <person name="Clum A."/>
            <person name="Drula E."/>
            <person name="Henrissat B."/>
            <person name="Kohler A."/>
            <person name="Grigoriev I.V."/>
            <person name="Martin F.M."/>
            <person name="Hacquard S."/>
        </authorList>
    </citation>
    <scope>NUCLEOTIDE SEQUENCE</scope>
    <source>
        <strain evidence="11">MPI-CAGE-CH-0243</strain>
    </source>
</reference>
<protein>
    <recommendedName>
        <fullName evidence="10">C2H2-type domain-containing protein</fullName>
    </recommendedName>
</protein>
<evidence type="ECO:0000256" key="7">
    <source>
        <dbReference type="ARBA" id="ARBA00023242"/>
    </source>
</evidence>
<feature type="compositionally biased region" description="Basic and acidic residues" evidence="9">
    <location>
        <begin position="131"/>
        <end position="140"/>
    </location>
</feature>
<dbReference type="Gene3D" id="3.30.160.60">
    <property type="entry name" value="Classic Zinc Finger"/>
    <property type="match status" value="1"/>
</dbReference>
<evidence type="ECO:0000259" key="10">
    <source>
        <dbReference type="PROSITE" id="PS50157"/>
    </source>
</evidence>
<comment type="subcellular location">
    <subcellularLocation>
        <location evidence="1">Nucleus</location>
    </subcellularLocation>
</comment>
<keyword evidence="5" id="KW-0805">Transcription regulation</keyword>
<feature type="domain" description="C2H2-type" evidence="10">
    <location>
        <begin position="82"/>
        <end position="112"/>
    </location>
</feature>
<dbReference type="GO" id="GO:0008270">
    <property type="term" value="F:zinc ion binding"/>
    <property type="evidence" value="ECO:0007669"/>
    <property type="project" value="UniProtKB-KW"/>
</dbReference>
<evidence type="ECO:0000256" key="5">
    <source>
        <dbReference type="ARBA" id="ARBA00023015"/>
    </source>
</evidence>
<dbReference type="GO" id="GO:0005634">
    <property type="term" value="C:nucleus"/>
    <property type="evidence" value="ECO:0007669"/>
    <property type="project" value="UniProtKB-SubCell"/>
</dbReference>
<feature type="region of interest" description="Disordered" evidence="9">
    <location>
        <begin position="131"/>
        <end position="155"/>
    </location>
</feature>
<evidence type="ECO:0000256" key="2">
    <source>
        <dbReference type="ARBA" id="ARBA00022723"/>
    </source>
</evidence>
<evidence type="ECO:0000313" key="12">
    <source>
        <dbReference type="Proteomes" id="UP000700596"/>
    </source>
</evidence>
<dbReference type="AlphaFoldDB" id="A0A9P9IR61"/>
<dbReference type="SUPFAM" id="SSF57667">
    <property type="entry name" value="beta-beta-alpha zinc fingers"/>
    <property type="match status" value="1"/>
</dbReference>
<sequence>MQEWSVNSFEAEPYLVAQGASAECLNESGGEVEDSPNLWSLWSLDALRTAEQVDRETSILENLEMGKPSGGLQFRTITKTAYLCTFKRCNKQFTRIYDLRRHHEGVHERKASFTCSWIDCRRHVEAFTRKDKRDEHERKIHGNTSNNKRGGRARFQNLGLDHGSQAMDVQAAALSFPVSSSWIGTEF</sequence>
<proteinExistence type="predicted"/>
<evidence type="ECO:0000256" key="4">
    <source>
        <dbReference type="ARBA" id="ARBA00022833"/>
    </source>
</evidence>
<dbReference type="SMART" id="SM00355">
    <property type="entry name" value="ZnF_C2H2"/>
    <property type="match status" value="2"/>
</dbReference>
<organism evidence="11 12">
    <name type="scientific">Dendryphion nanum</name>
    <dbReference type="NCBI Taxonomy" id="256645"/>
    <lineage>
        <taxon>Eukaryota</taxon>
        <taxon>Fungi</taxon>
        <taxon>Dikarya</taxon>
        <taxon>Ascomycota</taxon>
        <taxon>Pezizomycotina</taxon>
        <taxon>Dothideomycetes</taxon>
        <taxon>Pleosporomycetidae</taxon>
        <taxon>Pleosporales</taxon>
        <taxon>Torulaceae</taxon>
        <taxon>Dendryphion</taxon>
    </lineage>
</organism>
<keyword evidence="6" id="KW-0804">Transcription</keyword>
<dbReference type="PROSITE" id="PS50157">
    <property type="entry name" value="ZINC_FINGER_C2H2_2"/>
    <property type="match status" value="1"/>
</dbReference>
<accession>A0A9P9IR61</accession>
<dbReference type="InterPro" id="IPR036236">
    <property type="entry name" value="Znf_C2H2_sf"/>
</dbReference>
<name>A0A9P9IR61_9PLEO</name>
<dbReference type="InterPro" id="IPR051061">
    <property type="entry name" value="Zinc_finger_trans_reg"/>
</dbReference>
<dbReference type="EMBL" id="JAGMWT010000005">
    <property type="protein sequence ID" value="KAH7128179.1"/>
    <property type="molecule type" value="Genomic_DNA"/>
</dbReference>
<dbReference type="GO" id="GO:0006357">
    <property type="term" value="P:regulation of transcription by RNA polymerase II"/>
    <property type="evidence" value="ECO:0007669"/>
    <property type="project" value="TreeGrafter"/>
</dbReference>
<keyword evidence="7" id="KW-0539">Nucleus</keyword>